<proteinExistence type="inferred from homology"/>
<feature type="domain" description="GST C-terminal" evidence="3">
    <location>
        <begin position="15"/>
        <end position="151"/>
    </location>
</feature>
<evidence type="ECO:0000313" key="4">
    <source>
        <dbReference type="EMBL" id="KAF2117893.1"/>
    </source>
</evidence>
<dbReference type="OrthoDB" id="412788at2759"/>
<dbReference type="GO" id="GO:0016491">
    <property type="term" value="F:oxidoreductase activity"/>
    <property type="evidence" value="ECO:0007669"/>
    <property type="project" value="UniProtKB-KW"/>
</dbReference>
<feature type="non-terminal residue" evidence="4">
    <location>
        <position position="275"/>
    </location>
</feature>
<dbReference type="PROSITE" id="PS50405">
    <property type="entry name" value="GST_CTER"/>
    <property type="match status" value="1"/>
</dbReference>
<evidence type="ECO:0000313" key="5">
    <source>
        <dbReference type="Proteomes" id="UP000799770"/>
    </source>
</evidence>
<dbReference type="PANTHER" id="PTHR34598:SF3">
    <property type="entry name" value="OXIDOREDUCTASE AN1597"/>
    <property type="match status" value="1"/>
</dbReference>
<name>A0A6A5ZG38_9PLEO</name>
<keyword evidence="5" id="KW-1185">Reference proteome</keyword>
<organism evidence="4 5">
    <name type="scientific">Lophiotrema nucula</name>
    <dbReference type="NCBI Taxonomy" id="690887"/>
    <lineage>
        <taxon>Eukaryota</taxon>
        <taxon>Fungi</taxon>
        <taxon>Dikarya</taxon>
        <taxon>Ascomycota</taxon>
        <taxon>Pezizomycotina</taxon>
        <taxon>Dothideomycetes</taxon>
        <taxon>Pleosporomycetidae</taxon>
        <taxon>Pleosporales</taxon>
        <taxon>Lophiotremataceae</taxon>
        <taxon>Lophiotrema</taxon>
    </lineage>
</organism>
<dbReference type="InterPro" id="IPR044053">
    <property type="entry name" value="AsaB-like"/>
</dbReference>
<dbReference type="InterPro" id="IPR010987">
    <property type="entry name" value="Glutathione-S-Trfase_C-like"/>
</dbReference>
<reference evidence="4" key="1">
    <citation type="journal article" date="2020" name="Stud. Mycol.">
        <title>101 Dothideomycetes genomes: a test case for predicting lifestyles and emergence of pathogens.</title>
        <authorList>
            <person name="Haridas S."/>
            <person name="Albert R."/>
            <person name="Binder M."/>
            <person name="Bloem J."/>
            <person name="Labutti K."/>
            <person name="Salamov A."/>
            <person name="Andreopoulos B."/>
            <person name="Baker S."/>
            <person name="Barry K."/>
            <person name="Bills G."/>
            <person name="Bluhm B."/>
            <person name="Cannon C."/>
            <person name="Castanera R."/>
            <person name="Culley D."/>
            <person name="Daum C."/>
            <person name="Ezra D."/>
            <person name="Gonzalez J."/>
            <person name="Henrissat B."/>
            <person name="Kuo A."/>
            <person name="Liang C."/>
            <person name="Lipzen A."/>
            <person name="Lutzoni F."/>
            <person name="Magnuson J."/>
            <person name="Mondo S."/>
            <person name="Nolan M."/>
            <person name="Ohm R."/>
            <person name="Pangilinan J."/>
            <person name="Park H.-J."/>
            <person name="Ramirez L."/>
            <person name="Alfaro M."/>
            <person name="Sun H."/>
            <person name="Tritt A."/>
            <person name="Yoshinaga Y."/>
            <person name="Zwiers L.-H."/>
            <person name="Turgeon B."/>
            <person name="Goodwin S."/>
            <person name="Spatafora J."/>
            <person name="Crous P."/>
            <person name="Grigoriev I."/>
        </authorList>
    </citation>
    <scope>NUCLEOTIDE SEQUENCE</scope>
    <source>
        <strain evidence="4">CBS 627.86</strain>
    </source>
</reference>
<dbReference type="PANTHER" id="PTHR34598">
    <property type="entry name" value="BLL6449 PROTEIN"/>
    <property type="match status" value="1"/>
</dbReference>
<dbReference type="GO" id="GO:0016740">
    <property type="term" value="F:transferase activity"/>
    <property type="evidence" value="ECO:0007669"/>
    <property type="project" value="UniProtKB-KW"/>
</dbReference>
<dbReference type="Proteomes" id="UP000799770">
    <property type="component" value="Unassembled WGS sequence"/>
</dbReference>
<dbReference type="AlphaFoldDB" id="A0A6A5ZG38"/>
<dbReference type="Gene3D" id="1.20.1050.10">
    <property type="match status" value="1"/>
</dbReference>
<comment type="similarity">
    <text evidence="2">Belongs to the asaB hydroxylase/desaturase family.</text>
</comment>
<dbReference type="InterPro" id="IPR004046">
    <property type="entry name" value="GST_C"/>
</dbReference>
<sequence>YAADKHGGETMYPKDLKQRADVNRWLLWEASIWFPCCYVYFVEYIVKPLLGAQPDEKVIEAESERFHNCAGILDERLSKSKWLCGENVTIVDFAVAAPMHLYKAQKLPLDKYPNLQRWMTEGMEHLDSWKKTKRCGREAASQQAGQPDVRTTVNYIKAVDGLIELYFYESEKTKDIHEPGDAPVEISVSDGWPYAKEFSIDKQGFSLHSFSTNHNDWEDEVAVQNAFYLEVVEFLKQELGAKRVLVFDHTIRTEKNAQKKLTDEENTSQRTPVML</sequence>
<keyword evidence="1" id="KW-0560">Oxidoreductase</keyword>
<protein>
    <submittedName>
        <fullName evidence="4">Glutathione S-transferase</fullName>
    </submittedName>
</protein>
<feature type="non-terminal residue" evidence="4">
    <location>
        <position position="1"/>
    </location>
</feature>
<accession>A0A6A5ZG38</accession>
<dbReference type="Pfam" id="PF00043">
    <property type="entry name" value="GST_C"/>
    <property type="match status" value="1"/>
</dbReference>
<evidence type="ECO:0000259" key="3">
    <source>
        <dbReference type="PROSITE" id="PS50405"/>
    </source>
</evidence>
<evidence type="ECO:0000256" key="2">
    <source>
        <dbReference type="ARBA" id="ARBA00023604"/>
    </source>
</evidence>
<dbReference type="SUPFAM" id="SSF47616">
    <property type="entry name" value="GST C-terminal domain-like"/>
    <property type="match status" value="1"/>
</dbReference>
<gene>
    <name evidence="4" type="ORF">BDV96DRAFT_457595</name>
</gene>
<dbReference type="InterPro" id="IPR036282">
    <property type="entry name" value="Glutathione-S-Trfase_C_sf"/>
</dbReference>
<keyword evidence="4" id="KW-0808">Transferase</keyword>
<dbReference type="EMBL" id="ML977318">
    <property type="protein sequence ID" value="KAF2117893.1"/>
    <property type="molecule type" value="Genomic_DNA"/>
</dbReference>
<evidence type="ECO:0000256" key="1">
    <source>
        <dbReference type="ARBA" id="ARBA00023002"/>
    </source>
</evidence>